<dbReference type="Proteomes" id="UP000008827">
    <property type="component" value="Chromosome 10"/>
</dbReference>
<dbReference type="InterPro" id="IPR003676">
    <property type="entry name" value="SAUR_fam"/>
</dbReference>
<dbReference type="OrthoDB" id="1930622at2759"/>
<dbReference type="Pfam" id="PF02519">
    <property type="entry name" value="Auxin_inducible"/>
    <property type="match status" value="1"/>
</dbReference>
<evidence type="ECO:0000313" key="2">
    <source>
        <dbReference type="EMBL" id="KRH32515.1"/>
    </source>
</evidence>
<sequence>MLRNFVGRIQKGLSLFVARRPDAFSYFSEDRTATAAQDDVREGYFSVLAVKGEETKRFIVGLDYLHDPAFLGLLDKAQEEYGFRQKGALALPCRPQELQKILDGPKA</sequence>
<reference evidence="3" key="2">
    <citation type="submission" date="2018-02" db="UniProtKB">
        <authorList>
            <consortium name="EnsemblPlants"/>
        </authorList>
    </citation>
    <scope>IDENTIFICATION</scope>
    <source>
        <strain evidence="3">Williams 82</strain>
    </source>
</reference>
<evidence type="ECO:0000313" key="4">
    <source>
        <dbReference type="Proteomes" id="UP000008827"/>
    </source>
</evidence>
<dbReference type="PaxDb" id="3847-GLYMA10G06311.1"/>
<keyword evidence="4" id="KW-1185">Reference proteome</keyword>
<dbReference type="EMBL" id="CM000843">
    <property type="protein sequence ID" value="KRH32515.1"/>
    <property type="molecule type" value="Genomic_DNA"/>
</dbReference>
<dbReference type="GO" id="GO:0009733">
    <property type="term" value="P:response to auxin"/>
    <property type="evidence" value="ECO:0007669"/>
    <property type="project" value="InterPro"/>
</dbReference>
<dbReference type="PANTHER" id="PTHR31374">
    <property type="entry name" value="AUXIN-INDUCED PROTEIN-LIKE-RELATED"/>
    <property type="match status" value="1"/>
</dbReference>
<accession>K7LHM9</accession>
<dbReference type="GeneID" id="100818734"/>
<reference evidence="2 3" key="1">
    <citation type="journal article" date="2010" name="Nature">
        <title>Genome sequence of the palaeopolyploid soybean.</title>
        <authorList>
            <person name="Schmutz J."/>
            <person name="Cannon S.B."/>
            <person name="Schlueter J."/>
            <person name="Ma J."/>
            <person name="Mitros T."/>
            <person name="Nelson W."/>
            <person name="Hyten D.L."/>
            <person name="Song Q."/>
            <person name="Thelen J.J."/>
            <person name="Cheng J."/>
            <person name="Xu D."/>
            <person name="Hellsten U."/>
            <person name="May G.D."/>
            <person name="Yu Y."/>
            <person name="Sakurai T."/>
            <person name="Umezawa T."/>
            <person name="Bhattacharyya M.K."/>
            <person name="Sandhu D."/>
            <person name="Valliyodan B."/>
            <person name="Lindquist E."/>
            <person name="Peto M."/>
            <person name="Grant D."/>
            <person name="Shu S."/>
            <person name="Goodstein D."/>
            <person name="Barry K."/>
            <person name="Futrell-Griggs M."/>
            <person name="Abernathy B."/>
            <person name="Du J."/>
            <person name="Tian Z."/>
            <person name="Zhu L."/>
            <person name="Gill N."/>
            <person name="Joshi T."/>
            <person name="Libault M."/>
            <person name="Sethuraman A."/>
            <person name="Zhang X.-C."/>
            <person name="Shinozaki K."/>
            <person name="Nguyen H.T."/>
            <person name="Wing R.A."/>
            <person name="Cregan P."/>
            <person name="Specht J."/>
            <person name="Grimwood J."/>
            <person name="Rokhsar D."/>
            <person name="Stacey G."/>
            <person name="Shoemaker R.C."/>
            <person name="Jackson S.A."/>
        </authorList>
    </citation>
    <scope>NUCLEOTIDE SEQUENCE [LARGE SCALE GENOMIC DNA]</scope>
    <source>
        <strain evidence="3">cv. Williams 82</strain>
        <tissue evidence="2">Callus</tissue>
    </source>
</reference>
<dbReference type="OMA" id="YWSISAC"/>
<protein>
    <submittedName>
        <fullName evidence="2 3">Uncharacterized protein</fullName>
    </submittedName>
</protein>
<proteinExistence type="inferred from homology"/>
<dbReference type="RefSeq" id="XP_003536991.1">
    <property type="nucleotide sequence ID" value="XM_003536943.1"/>
</dbReference>
<gene>
    <name evidence="3" type="primary">LOC100818734</name>
    <name evidence="2" type="ORF">GLYMA_10G055600</name>
</gene>
<dbReference type="AlphaFoldDB" id="K7LHM9"/>
<organism evidence="2">
    <name type="scientific">Glycine max</name>
    <name type="common">Soybean</name>
    <name type="synonym">Glycine hispida</name>
    <dbReference type="NCBI Taxonomy" id="3847"/>
    <lineage>
        <taxon>Eukaryota</taxon>
        <taxon>Viridiplantae</taxon>
        <taxon>Streptophyta</taxon>
        <taxon>Embryophyta</taxon>
        <taxon>Tracheophyta</taxon>
        <taxon>Spermatophyta</taxon>
        <taxon>Magnoliopsida</taxon>
        <taxon>eudicotyledons</taxon>
        <taxon>Gunneridae</taxon>
        <taxon>Pentapetalae</taxon>
        <taxon>rosids</taxon>
        <taxon>fabids</taxon>
        <taxon>Fabales</taxon>
        <taxon>Fabaceae</taxon>
        <taxon>Papilionoideae</taxon>
        <taxon>50 kb inversion clade</taxon>
        <taxon>NPAAA clade</taxon>
        <taxon>indigoferoid/millettioid clade</taxon>
        <taxon>Phaseoleae</taxon>
        <taxon>Glycine</taxon>
        <taxon>Glycine subgen. Soja</taxon>
    </lineage>
</organism>
<dbReference type="PANTHER" id="PTHR31374:SF188">
    <property type="entry name" value="SAUR-LIKE AUXIN-RESPONSIVE FAMILY PROTEIN"/>
    <property type="match status" value="1"/>
</dbReference>
<evidence type="ECO:0000313" key="3">
    <source>
        <dbReference type="EnsemblPlants" id="KRH32515"/>
    </source>
</evidence>
<dbReference type="KEGG" id="gmx:100818734"/>
<dbReference type="EnsemblPlants" id="KRH32515">
    <property type="protein sequence ID" value="KRH32515"/>
    <property type="gene ID" value="GLYMA_10G055600"/>
</dbReference>
<dbReference type="Gramene" id="KRH32515">
    <property type="protein sequence ID" value="KRH32515"/>
    <property type="gene ID" value="GLYMA_10G055600"/>
</dbReference>
<dbReference type="eggNOG" id="ENOG502S6EU">
    <property type="taxonomic scope" value="Eukaryota"/>
</dbReference>
<dbReference type="HOGENOM" id="CLU_098106_1_2_1"/>
<evidence type="ECO:0000256" key="1">
    <source>
        <dbReference type="ARBA" id="ARBA00006974"/>
    </source>
</evidence>
<name>K7LHM9_SOYBN</name>
<comment type="similarity">
    <text evidence="1">Belongs to the ARG7 family.</text>
</comment>
<reference evidence="2" key="3">
    <citation type="submission" date="2018-07" db="EMBL/GenBank/DDBJ databases">
        <title>WGS assembly of Glycine max.</title>
        <authorList>
            <person name="Schmutz J."/>
            <person name="Cannon S."/>
            <person name="Schlueter J."/>
            <person name="Ma J."/>
            <person name="Mitros T."/>
            <person name="Nelson W."/>
            <person name="Hyten D."/>
            <person name="Song Q."/>
            <person name="Thelen J."/>
            <person name="Cheng J."/>
            <person name="Xu D."/>
            <person name="Hellsten U."/>
            <person name="May G."/>
            <person name="Yu Y."/>
            <person name="Sakurai T."/>
            <person name="Umezawa T."/>
            <person name="Bhattacharyya M."/>
            <person name="Sandhu D."/>
            <person name="Valliyodan B."/>
            <person name="Lindquist E."/>
            <person name="Peto M."/>
            <person name="Grant D."/>
            <person name="Shu S."/>
            <person name="Goodstein D."/>
            <person name="Barry K."/>
            <person name="Futrell-Griggs M."/>
            <person name="Abernathy B."/>
            <person name="Du J."/>
            <person name="Tian Z."/>
            <person name="Zhu L."/>
            <person name="Gill N."/>
            <person name="Joshi T."/>
            <person name="Libault M."/>
            <person name="Sethuraman A."/>
            <person name="Zhang X."/>
            <person name="Shinozaki K."/>
            <person name="Nguyen H."/>
            <person name="Wing R."/>
            <person name="Cregan P."/>
            <person name="Specht J."/>
            <person name="Grimwood J."/>
            <person name="Rokhsar D."/>
            <person name="Stacey G."/>
            <person name="Shoemaker R."/>
            <person name="Jackson S."/>
        </authorList>
    </citation>
    <scope>NUCLEOTIDE SEQUENCE</scope>
    <source>
        <tissue evidence="2">Callus</tissue>
    </source>
</reference>